<feature type="region of interest" description="Disordered" evidence="1">
    <location>
        <begin position="1"/>
        <end position="48"/>
    </location>
</feature>
<protein>
    <submittedName>
        <fullName evidence="2">Uncharacterized protein</fullName>
    </submittedName>
</protein>
<reference evidence="2 3" key="1">
    <citation type="submission" date="2016-06" db="EMBL/GenBank/DDBJ databases">
        <title>Complete genome sequence of Streptomyces griseochromogenes ATCC 14511, the Blasticidin S producer.</title>
        <authorList>
            <person name="Wu L."/>
        </authorList>
    </citation>
    <scope>NUCLEOTIDE SEQUENCE [LARGE SCALE GENOMIC DNA]</scope>
    <source>
        <strain evidence="2 3">ATCC 14511</strain>
    </source>
</reference>
<feature type="compositionally biased region" description="Basic residues" evidence="1">
    <location>
        <begin position="1"/>
        <end position="14"/>
    </location>
</feature>
<dbReference type="EMBL" id="CP016279">
    <property type="protein sequence ID" value="ANP51327.1"/>
    <property type="molecule type" value="Genomic_DNA"/>
</dbReference>
<organism evidence="2 3">
    <name type="scientific">Streptomyces griseochromogenes</name>
    <dbReference type="NCBI Taxonomy" id="68214"/>
    <lineage>
        <taxon>Bacteria</taxon>
        <taxon>Bacillati</taxon>
        <taxon>Actinomycetota</taxon>
        <taxon>Actinomycetes</taxon>
        <taxon>Kitasatosporales</taxon>
        <taxon>Streptomycetaceae</taxon>
        <taxon>Streptomyces</taxon>
    </lineage>
</organism>
<gene>
    <name evidence="2" type="ORF">AVL59_18375</name>
</gene>
<accession>A0A1B1AXR5</accession>
<name>A0A1B1AXR5_9ACTN</name>
<sequence length="70" mass="7801">MSRRARARRRTGRSHGRDRQPARGTTRVPAPRATGGPPRSSARGTAGDWLLLPGGIWRRVETIRVRNLFG</sequence>
<dbReference type="Proteomes" id="UP000092659">
    <property type="component" value="Chromosome"/>
</dbReference>
<dbReference type="KEGG" id="sgs:AVL59_18375"/>
<dbReference type="AlphaFoldDB" id="A0A1B1AXR5"/>
<evidence type="ECO:0000313" key="2">
    <source>
        <dbReference type="EMBL" id="ANP51327.1"/>
    </source>
</evidence>
<proteinExistence type="predicted"/>
<evidence type="ECO:0000256" key="1">
    <source>
        <dbReference type="SAM" id="MobiDB-lite"/>
    </source>
</evidence>
<evidence type="ECO:0000313" key="3">
    <source>
        <dbReference type="Proteomes" id="UP000092659"/>
    </source>
</evidence>